<dbReference type="PANTHER" id="PTHR45138">
    <property type="entry name" value="REGULATORY COMPONENTS OF SENSORY TRANSDUCTION SYSTEM"/>
    <property type="match status" value="1"/>
</dbReference>
<keyword evidence="4" id="KW-0472">Membrane</keyword>
<dbReference type="NCBIfam" id="TIGR00254">
    <property type="entry name" value="GGDEF"/>
    <property type="match status" value="1"/>
</dbReference>
<name>A0A2A5JJP0_PSEO7</name>
<feature type="transmembrane region" description="Helical" evidence="4">
    <location>
        <begin position="6"/>
        <end position="26"/>
    </location>
</feature>
<dbReference type="Pfam" id="PF00990">
    <property type="entry name" value="GGDEF"/>
    <property type="match status" value="1"/>
</dbReference>
<feature type="domain" description="GGDEF" evidence="6">
    <location>
        <begin position="372"/>
        <end position="501"/>
    </location>
</feature>
<dbReference type="InterPro" id="IPR000014">
    <property type="entry name" value="PAS"/>
</dbReference>
<dbReference type="NCBIfam" id="TIGR00229">
    <property type="entry name" value="sensory_box"/>
    <property type="match status" value="1"/>
</dbReference>
<organism evidence="7 8">
    <name type="scientific">Pseudoalteromonas piscicida</name>
    <dbReference type="NCBI Taxonomy" id="43662"/>
    <lineage>
        <taxon>Bacteria</taxon>
        <taxon>Pseudomonadati</taxon>
        <taxon>Pseudomonadota</taxon>
        <taxon>Gammaproteobacteria</taxon>
        <taxon>Alteromonadales</taxon>
        <taxon>Pseudoalteromonadaceae</taxon>
        <taxon>Pseudoalteromonas</taxon>
    </lineage>
</organism>
<feature type="domain" description="PAS" evidence="5">
    <location>
        <begin position="216"/>
        <end position="259"/>
    </location>
</feature>
<dbReference type="PROSITE" id="PS50112">
    <property type="entry name" value="PAS"/>
    <property type="match status" value="1"/>
</dbReference>
<dbReference type="Gene3D" id="3.30.70.270">
    <property type="match status" value="1"/>
</dbReference>
<dbReference type="InterPro" id="IPR029787">
    <property type="entry name" value="Nucleotide_cyclase"/>
</dbReference>
<dbReference type="AlphaFoldDB" id="A0A2A5JJP0"/>
<dbReference type="RefSeq" id="WP_099644054.1">
    <property type="nucleotide sequence ID" value="NZ_NKHF01000107.1"/>
</dbReference>
<dbReference type="InterPro" id="IPR050469">
    <property type="entry name" value="Diguanylate_Cyclase"/>
</dbReference>
<sequence>MNKRVYLQICALVIFTILMSGGVMYWSTLLTQSLSSFHQSWQSDTEVTIKRAQLLAELERGFGYNGFIHHFKNYVLRQEAHYYDAALSDIEATKATIKTLSLLPLSEQEGEALGAIQNTFDEYTRMLALAKSRLTAGKLSPTEIDRLVKVDDTQAEAGFNFLRQSIGEQFTSAKADQAAELIRTQGIAKTGALLILPVMLLFACLTIFTLVFILKLLNEKRKLFNATPDAILYCDKSGYLKEVNQACTELFGYPAHELLKMQVEDLIPERFVRKHRADREAFHGSASMRRVTHEGLDIVGRHQSGVEIPLDIALSSVSVSKDDVFIAVVRDLRQEQALKSRAELDFLTQVMNRRKVEAALKEEVQRAIRYHRALSVLVIDIDYFKQLNDTAGHQDGDNALKEVGQFLQEQARPSDHIGRWGGDEFVIVCPETRPDAALNFAERLVDEFTRFTSFGLTFSIGVAGYELIGESFNQERAFEEADLALYESKESGRNQATLYIAPHGVLDKKA</sequence>
<comment type="catalytic activity">
    <reaction evidence="3">
        <text>2 GTP = 3',3'-c-di-GMP + 2 diphosphate</text>
        <dbReference type="Rhea" id="RHEA:24898"/>
        <dbReference type="ChEBI" id="CHEBI:33019"/>
        <dbReference type="ChEBI" id="CHEBI:37565"/>
        <dbReference type="ChEBI" id="CHEBI:58805"/>
        <dbReference type="EC" id="2.7.7.65"/>
    </reaction>
</comment>
<dbReference type="EMBL" id="NKHF01000107">
    <property type="protein sequence ID" value="PCK29664.1"/>
    <property type="molecule type" value="Genomic_DNA"/>
</dbReference>
<dbReference type="SUPFAM" id="SSF55073">
    <property type="entry name" value="Nucleotide cyclase"/>
    <property type="match status" value="1"/>
</dbReference>
<evidence type="ECO:0000313" key="8">
    <source>
        <dbReference type="Proteomes" id="UP000228621"/>
    </source>
</evidence>
<dbReference type="GO" id="GO:0005886">
    <property type="term" value="C:plasma membrane"/>
    <property type="evidence" value="ECO:0007669"/>
    <property type="project" value="TreeGrafter"/>
</dbReference>
<dbReference type="PANTHER" id="PTHR45138:SF9">
    <property type="entry name" value="DIGUANYLATE CYCLASE DGCM-RELATED"/>
    <property type="match status" value="1"/>
</dbReference>
<dbReference type="GO" id="GO:0052621">
    <property type="term" value="F:diguanylate cyclase activity"/>
    <property type="evidence" value="ECO:0007669"/>
    <property type="project" value="UniProtKB-EC"/>
</dbReference>
<reference evidence="8" key="1">
    <citation type="journal article" date="2019" name="Genome Announc.">
        <title>Draft Genome Sequence of Pseudoalteromonas piscicida Strain 36Y ROTHPW, an Hypersaline Seawater Isolate from the South Coast of Sonora, Mexico.</title>
        <authorList>
            <person name="Sanchez-Diaz R."/>
            <person name="Molina-Garza Z.J."/>
            <person name="Cruz-Suarez L.E."/>
            <person name="Selvin J."/>
            <person name="Kiran G.S."/>
            <person name="Ibarra-Gamez J.C."/>
            <person name="Gomez-Gil B."/>
            <person name="Galaviz-Silva L."/>
        </authorList>
    </citation>
    <scope>NUCLEOTIDE SEQUENCE [LARGE SCALE GENOMIC DNA]</scope>
    <source>
        <strain evidence="8">36Y_RITHPW</strain>
    </source>
</reference>
<gene>
    <name evidence="7" type="ORF">CEX98_21530</name>
</gene>
<keyword evidence="8" id="KW-1185">Reference proteome</keyword>
<dbReference type="SMART" id="SM00091">
    <property type="entry name" value="PAS"/>
    <property type="match status" value="1"/>
</dbReference>
<dbReference type="Pfam" id="PF08448">
    <property type="entry name" value="PAS_4"/>
    <property type="match status" value="1"/>
</dbReference>
<dbReference type="SMART" id="SM00267">
    <property type="entry name" value="GGDEF"/>
    <property type="match status" value="1"/>
</dbReference>
<evidence type="ECO:0000259" key="6">
    <source>
        <dbReference type="PROSITE" id="PS50887"/>
    </source>
</evidence>
<proteinExistence type="predicted"/>
<evidence type="ECO:0000256" key="1">
    <source>
        <dbReference type="ARBA" id="ARBA00001946"/>
    </source>
</evidence>
<comment type="cofactor">
    <cofactor evidence="1">
        <name>Mg(2+)</name>
        <dbReference type="ChEBI" id="CHEBI:18420"/>
    </cofactor>
</comment>
<accession>A0A2A5JJP0</accession>
<dbReference type="CDD" id="cd00130">
    <property type="entry name" value="PAS"/>
    <property type="match status" value="1"/>
</dbReference>
<dbReference type="InterPro" id="IPR043128">
    <property type="entry name" value="Rev_trsase/Diguanyl_cyclase"/>
</dbReference>
<evidence type="ECO:0000256" key="2">
    <source>
        <dbReference type="ARBA" id="ARBA00012528"/>
    </source>
</evidence>
<keyword evidence="4" id="KW-1133">Transmembrane helix</keyword>
<evidence type="ECO:0000256" key="4">
    <source>
        <dbReference type="SAM" id="Phobius"/>
    </source>
</evidence>
<comment type="caution">
    <text evidence="7">The sequence shown here is derived from an EMBL/GenBank/DDBJ whole genome shotgun (WGS) entry which is preliminary data.</text>
</comment>
<keyword evidence="4" id="KW-0812">Transmembrane</keyword>
<dbReference type="InterPro" id="IPR013656">
    <property type="entry name" value="PAS_4"/>
</dbReference>
<dbReference type="Proteomes" id="UP000228621">
    <property type="component" value="Unassembled WGS sequence"/>
</dbReference>
<dbReference type="GO" id="GO:0043709">
    <property type="term" value="P:cell adhesion involved in single-species biofilm formation"/>
    <property type="evidence" value="ECO:0007669"/>
    <property type="project" value="TreeGrafter"/>
</dbReference>
<dbReference type="SUPFAM" id="SSF55785">
    <property type="entry name" value="PYP-like sensor domain (PAS domain)"/>
    <property type="match status" value="1"/>
</dbReference>
<dbReference type="OrthoDB" id="9812260at2"/>
<dbReference type="FunFam" id="3.30.70.270:FF:000001">
    <property type="entry name" value="Diguanylate cyclase domain protein"/>
    <property type="match status" value="1"/>
</dbReference>
<dbReference type="Gene3D" id="3.30.450.20">
    <property type="entry name" value="PAS domain"/>
    <property type="match status" value="1"/>
</dbReference>
<dbReference type="CDD" id="cd01949">
    <property type="entry name" value="GGDEF"/>
    <property type="match status" value="1"/>
</dbReference>
<dbReference type="EC" id="2.7.7.65" evidence="2"/>
<dbReference type="InterPro" id="IPR035965">
    <property type="entry name" value="PAS-like_dom_sf"/>
</dbReference>
<feature type="transmembrane region" description="Helical" evidence="4">
    <location>
        <begin position="192"/>
        <end position="214"/>
    </location>
</feature>
<dbReference type="InterPro" id="IPR000160">
    <property type="entry name" value="GGDEF_dom"/>
</dbReference>
<evidence type="ECO:0000313" key="7">
    <source>
        <dbReference type="EMBL" id="PCK29664.1"/>
    </source>
</evidence>
<dbReference type="GO" id="GO:1902201">
    <property type="term" value="P:negative regulation of bacterial-type flagellum-dependent cell motility"/>
    <property type="evidence" value="ECO:0007669"/>
    <property type="project" value="TreeGrafter"/>
</dbReference>
<evidence type="ECO:0000256" key="3">
    <source>
        <dbReference type="ARBA" id="ARBA00034247"/>
    </source>
</evidence>
<evidence type="ECO:0000259" key="5">
    <source>
        <dbReference type="PROSITE" id="PS50112"/>
    </source>
</evidence>
<dbReference type="PROSITE" id="PS50887">
    <property type="entry name" value="GGDEF"/>
    <property type="match status" value="1"/>
</dbReference>
<protein>
    <recommendedName>
        <fullName evidence="2">diguanylate cyclase</fullName>
        <ecNumber evidence="2">2.7.7.65</ecNumber>
    </recommendedName>
</protein>